<comment type="caution">
    <text evidence="7">The sequence shown here is derived from an EMBL/GenBank/DDBJ whole genome shotgun (WGS) entry which is preliminary data.</text>
</comment>
<dbReference type="Proteomes" id="UP000270343">
    <property type="component" value="Unassembled WGS sequence"/>
</dbReference>
<dbReference type="PANTHER" id="PTHR30055">
    <property type="entry name" value="HTH-TYPE TRANSCRIPTIONAL REGULATOR RUTR"/>
    <property type="match status" value="1"/>
</dbReference>
<dbReference type="Gene3D" id="1.10.357.10">
    <property type="entry name" value="Tetracycline Repressor, domain 2"/>
    <property type="match status" value="1"/>
</dbReference>
<dbReference type="PROSITE" id="PS50977">
    <property type="entry name" value="HTH_TETR_2"/>
    <property type="match status" value="1"/>
</dbReference>
<dbReference type="PRINTS" id="PR00455">
    <property type="entry name" value="HTHTETR"/>
</dbReference>
<dbReference type="InterPro" id="IPR009057">
    <property type="entry name" value="Homeodomain-like_sf"/>
</dbReference>
<evidence type="ECO:0000256" key="5">
    <source>
        <dbReference type="PROSITE-ProRule" id="PRU00335"/>
    </source>
</evidence>
<dbReference type="InterPro" id="IPR036271">
    <property type="entry name" value="Tet_transcr_reg_TetR-rel_C_sf"/>
</dbReference>
<feature type="DNA-binding region" description="H-T-H motif" evidence="5">
    <location>
        <begin position="31"/>
        <end position="50"/>
    </location>
</feature>
<evidence type="ECO:0000313" key="8">
    <source>
        <dbReference type="Proteomes" id="UP000270343"/>
    </source>
</evidence>
<evidence type="ECO:0000313" key="7">
    <source>
        <dbReference type="EMBL" id="RKN77694.1"/>
    </source>
</evidence>
<dbReference type="Pfam" id="PF00440">
    <property type="entry name" value="TetR_N"/>
    <property type="match status" value="1"/>
</dbReference>
<gene>
    <name evidence="7" type="ORF">D7231_03065</name>
</gene>
<keyword evidence="3 5" id="KW-0238">DNA-binding</keyword>
<dbReference type="InterPro" id="IPR050109">
    <property type="entry name" value="HTH-type_TetR-like_transc_reg"/>
</dbReference>
<evidence type="ECO:0000256" key="3">
    <source>
        <dbReference type="ARBA" id="ARBA00023125"/>
    </source>
</evidence>
<dbReference type="SUPFAM" id="SSF48498">
    <property type="entry name" value="Tetracyclin repressor-like, C-terminal domain"/>
    <property type="match status" value="1"/>
</dbReference>
<dbReference type="SUPFAM" id="SSF46689">
    <property type="entry name" value="Homeodomain-like"/>
    <property type="match status" value="1"/>
</dbReference>
<sequence>MPRQVDYDSRRRRIVAAAFALVSEQGLEGMTMRDVATRAGVSVGAVQRCFSSKEEMMAAVVEDMNERVSTRARDRIADSADPDSAATMLKHTLAGIMPHDEPTLAETRAWLAFAAHSAVTPAVAVVQRKHYEGLAELIALLLRTAQASGDVRSDADADGEADTLIALADGLSMQILTGRLTTDSALATLDRQLTALRAAQ</sequence>
<evidence type="ECO:0000259" key="6">
    <source>
        <dbReference type="PROSITE" id="PS50977"/>
    </source>
</evidence>
<accession>A0A3B0C005</accession>
<dbReference type="OrthoDB" id="9816296at2"/>
<dbReference type="EMBL" id="RBAM01000001">
    <property type="protein sequence ID" value="RKN77694.1"/>
    <property type="molecule type" value="Genomic_DNA"/>
</dbReference>
<keyword evidence="4" id="KW-0804">Transcription</keyword>
<proteinExistence type="predicted"/>
<protein>
    <submittedName>
        <fullName evidence="7">TetR family transcriptional regulator</fullName>
    </submittedName>
</protein>
<organism evidence="7 8">
    <name type="scientific">Streptomyces klenkii</name>
    <dbReference type="NCBI Taxonomy" id="1420899"/>
    <lineage>
        <taxon>Bacteria</taxon>
        <taxon>Bacillati</taxon>
        <taxon>Actinomycetota</taxon>
        <taxon>Actinomycetes</taxon>
        <taxon>Kitasatosporales</taxon>
        <taxon>Streptomycetaceae</taxon>
        <taxon>Streptomyces</taxon>
    </lineage>
</organism>
<dbReference type="Pfam" id="PF13977">
    <property type="entry name" value="TetR_C_6"/>
    <property type="match status" value="1"/>
</dbReference>
<dbReference type="PANTHER" id="PTHR30055:SF234">
    <property type="entry name" value="HTH-TYPE TRANSCRIPTIONAL REGULATOR BETI"/>
    <property type="match status" value="1"/>
</dbReference>
<keyword evidence="2" id="KW-0805">Transcription regulation</keyword>
<dbReference type="AlphaFoldDB" id="A0A3B0C005"/>
<keyword evidence="8" id="KW-1185">Reference proteome</keyword>
<dbReference type="InterPro" id="IPR001647">
    <property type="entry name" value="HTH_TetR"/>
</dbReference>
<evidence type="ECO:0000256" key="1">
    <source>
        <dbReference type="ARBA" id="ARBA00022491"/>
    </source>
</evidence>
<name>A0A3B0C005_9ACTN</name>
<dbReference type="RefSeq" id="WP_120753311.1">
    <property type="nucleotide sequence ID" value="NZ_RBAM01000001.1"/>
</dbReference>
<dbReference type="GO" id="GO:0000976">
    <property type="term" value="F:transcription cis-regulatory region binding"/>
    <property type="evidence" value="ECO:0007669"/>
    <property type="project" value="TreeGrafter"/>
</dbReference>
<keyword evidence="1" id="KW-0678">Repressor</keyword>
<evidence type="ECO:0000256" key="4">
    <source>
        <dbReference type="ARBA" id="ARBA00023163"/>
    </source>
</evidence>
<dbReference type="InterPro" id="IPR039538">
    <property type="entry name" value="BetI_C"/>
</dbReference>
<feature type="domain" description="HTH tetR-type" evidence="6">
    <location>
        <begin position="8"/>
        <end position="68"/>
    </location>
</feature>
<reference evidence="7 8" key="1">
    <citation type="journal article" date="2015" name="Antonie Van Leeuwenhoek">
        <title>Streptomyces klenkii sp. nov., isolated from deep marine sediment.</title>
        <authorList>
            <person name="Veyisoglu A."/>
            <person name="Sahin N."/>
        </authorList>
    </citation>
    <scope>NUCLEOTIDE SEQUENCE [LARGE SCALE GENOMIC DNA]</scope>
    <source>
        <strain evidence="7 8">KCTC 29202</strain>
    </source>
</reference>
<dbReference type="GO" id="GO:0003700">
    <property type="term" value="F:DNA-binding transcription factor activity"/>
    <property type="evidence" value="ECO:0007669"/>
    <property type="project" value="TreeGrafter"/>
</dbReference>
<evidence type="ECO:0000256" key="2">
    <source>
        <dbReference type="ARBA" id="ARBA00023015"/>
    </source>
</evidence>